<evidence type="ECO:0000256" key="6">
    <source>
        <dbReference type="SAM" id="SignalP"/>
    </source>
</evidence>
<feature type="signal peptide" evidence="6">
    <location>
        <begin position="1"/>
        <end position="15"/>
    </location>
</feature>
<feature type="region of interest" description="Disordered" evidence="5">
    <location>
        <begin position="181"/>
        <end position="234"/>
    </location>
</feature>
<dbReference type="InterPro" id="IPR051202">
    <property type="entry name" value="Peptidase_C40"/>
</dbReference>
<keyword evidence="3" id="KW-0378">Hydrolase</keyword>
<feature type="compositionally biased region" description="Low complexity" evidence="5">
    <location>
        <begin position="406"/>
        <end position="427"/>
    </location>
</feature>
<dbReference type="Gene3D" id="3.90.1720.10">
    <property type="entry name" value="endopeptidase domain like (from Nostoc punctiforme)"/>
    <property type="match status" value="1"/>
</dbReference>
<feature type="compositionally biased region" description="Polar residues" evidence="5">
    <location>
        <begin position="196"/>
        <end position="205"/>
    </location>
</feature>
<dbReference type="EMBL" id="RBZU01000005">
    <property type="protein sequence ID" value="RKP54785.1"/>
    <property type="molecule type" value="Genomic_DNA"/>
</dbReference>
<feature type="chain" id="PRO_5019866516" evidence="6">
    <location>
        <begin position="16"/>
        <end position="457"/>
    </location>
</feature>
<dbReference type="InterPro" id="IPR038765">
    <property type="entry name" value="Papain-like_cys_pep_sf"/>
</dbReference>
<feature type="region of interest" description="Disordered" evidence="5">
    <location>
        <begin position="383"/>
        <end position="457"/>
    </location>
</feature>
<name>A0A494XXY3_9BURK</name>
<comment type="caution">
    <text evidence="8">The sequence shown here is derived from an EMBL/GenBank/DDBJ whole genome shotgun (WGS) entry which is preliminary data.</text>
</comment>
<dbReference type="PROSITE" id="PS51935">
    <property type="entry name" value="NLPC_P60"/>
    <property type="match status" value="1"/>
</dbReference>
<evidence type="ECO:0000256" key="4">
    <source>
        <dbReference type="ARBA" id="ARBA00022807"/>
    </source>
</evidence>
<protein>
    <submittedName>
        <fullName evidence="8">Peptidoglycan endopeptidase</fullName>
    </submittedName>
</protein>
<evidence type="ECO:0000313" key="8">
    <source>
        <dbReference type="EMBL" id="RKP54785.1"/>
    </source>
</evidence>
<dbReference type="Proteomes" id="UP000270342">
    <property type="component" value="Unassembled WGS sequence"/>
</dbReference>
<dbReference type="GO" id="GO:0006508">
    <property type="term" value="P:proteolysis"/>
    <property type="evidence" value="ECO:0007669"/>
    <property type="project" value="UniProtKB-KW"/>
</dbReference>
<dbReference type="OrthoDB" id="9807055at2"/>
<feature type="compositionally biased region" description="Low complexity" evidence="5">
    <location>
        <begin position="305"/>
        <end position="320"/>
    </location>
</feature>
<dbReference type="Pfam" id="PF00877">
    <property type="entry name" value="NLPC_P60"/>
    <property type="match status" value="1"/>
</dbReference>
<feature type="compositionally biased region" description="Low complexity" evidence="5">
    <location>
        <begin position="213"/>
        <end position="223"/>
    </location>
</feature>
<feature type="domain" description="NlpC/P60" evidence="7">
    <location>
        <begin position="49"/>
        <end position="173"/>
    </location>
</feature>
<dbReference type="PROSITE" id="PS51257">
    <property type="entry name" value="PROKAR_LIPOPROTEIN"/>
    <property type="match status" value="1"/>
</dbReference>
<evidence type="ECO:0000256" key="3">
    <source>
        <dbReference type="ARBA" id="ARBA00022801"/>
    </source>
</evidence>
<evidence type="ECO:0000256" key="5">
    <source>
        <dbReference type="SAM" id="MobiDB-lite"/>
    </source>
</evidence>
<dbReference type="GO" id="GO:0008234">
    <property type="term" value="F:cysteine-type peptidase activity"/>
    <property type="evidence" value="ECO:0007669"/>
    <property type="project" value="UniProtKB-KW"/>
</dbReference>
<evidence type="ECO:0000259" key="7">
    <source>
        <dbReference type="PROSITE" id="PS51935"/>
    </source>
</evidence>
<organism evidence="8 9">
    <name type="scientific">Pararobbsia silviterrae</name>
    <dbReference type="NCBI Taxonomy" id="1792498"/>
    <lineage>
        <taxon>Bacteria</taxon>
        <taxon>Pseudomonadati</taxon>
        <taxon>Pseudomonadota</taxon>
        <taxon>Betaproteobacteria</taxon>
        <taxon>Burkholderiales</taxon>
        <taxon>Burkholderiaceae</taxon>
        <taxon>Pararobbsia</taxon>
    </lineage>
</organism>
<reference evidence="8 9" key="1">
    <citation type="submission" date="2018-10" db="EMBL/GenBank/DDBJ databases">
        <title>Robbsia sp. DHC34, isolated from soil.</title>
        <authorList>
            <person name="Gao Z.-H."/>
            <person name="Qiu L.-H."/>
        </authorList>
    </citation>
    <scope>NUCLEOTIDE SEQUENCE [LARGE SCALE GENOMIC DNA]</scope>
    <source>
        <strain evidence="8 9">DHC34</strain>
    </source>
</reference>
<dbReference type="AlphaFoldDB" id="A0A494XXY3"/>
<dbReference type="SUPFAM" id="SSF54001">
    <property type="entry name" value="Cysteine proteinases"/>
    <property type="match status" value="1"/>
</dbReference>
<keyword evidence="4" id="KW-0788">Thiol protease</keyword>
<accession>A0A494XXY3</accession>
<sequence length="457" mass="46832">MLRVWPLLIVVLVLAACSSTPTRRESAPPISTSHEWKPPSSLPAFIDHSVGEEEISIQAMSLVGVPYRWGGNTPDSGFDCSGLVHYVVARAARVDLPRTTADMSLVGEAIRPDEVATGDLIFFNTTGRPHSHVGIYVGGYRFVNAPSTGGTVRIDYISNPYWAKRFDGIRRVAGNHRSATPFDAPQWVASTAPDPNASTLKSASSAPALGEDAPSSANSARAAATRESPAVVQRPLVDVQPGSTGYASVEPTTTEGHKIAMPVETSTAPVADAHARRIDAGDTGVSNASPETNTQGAGVQRVSFSAAGAAARSSHTATGSDPLEPPPPSRADAQTQAAAEHASPVTDPIAAFAEHPDAVRHATEAGTAGNMGTDDRAEAVGVRRAPGSASNTTVSNPEASNSAAVGATSAEARETAAGAASRGATARYDAPAGGTRPSAEPAAAATDDPIARFANGN</sequence>
<evidence type="ECO:0000256" key="2">
    <source>
        <dbReference type="ARBA" id="ARBA00022670"/>
    </source>
</evidence>
<dbReference type="PANTHER" id="PTHR47053">
    <property type="entry name" value="MUREIN DD-ENDOPEPTIDASE MEPH-RELATED"/>
    <property type="match status" value="1"/>
</dbReference>
<dbReference type="InterPro" id="IPR000064">
    <property type="entry name" value="NLP_P60_dom"/>
</dbReference>
<dbReference type="PANTHER" id="PTHR47053:SF1">
    <property type="entry name" value="MUREIN DD-ENDOPEPTIDASE MEPH-RELATED"/>
    <property type="match status" value="1"/>
</dbReference>
<evidence type="ECO:0000256" key="1">
    <source>
        <dbReference type="ARBA" id="ARBA00007074"/>
    </source>
</evidence>
<feature type="compositionally biased region" description="Low complexity" evidence="5">
    <location>
        <begin position="331"/>
        <end position="342"/>
    </location>
</feature>
<keyword evidence="6" id="KW-0732">Signal</keyword>
<keyword evidence="9" id="KW-1185">Reference proteome</keyword>
<feature type="compositionally biased region" description="Polar residues" evidence="5">
    <location>
        <begin position="388"/>
        <end position="403"/>
    </location>
</feature>
<proteinExistence type="inferred from homology"/>
<keyword evidence="2" id="KW-0645">Protease</keyword>
<comment type="similarity">
    <text evidence="1">Belongs to the peptidase C40 family.</text>
</comment>
<feature type="region of interest" description="Disordered" evidence="5">
    <location>
        <begin position="305"/>
        <end position="343"/>
    </location>
</feature>
<gene>
    <name evidence="8" type="ORF">D7S86_14210</name>
</gene>
<evidence type="ECO:0000313" key="9">
    <source>
        <dbReference type="Proteomes" id="UP000270342"/>
    </source>
</evidence>